<feature type="region of interest" description="Disordered" evidence="1">
    <location>
        <begin position="1"/>
        <end position="172"/>
    </location>
</feature>
<dbReference type="OrthoDB" id="6412219at2759"/>
<dbReference type="Proteomes" id="UP000515135">
    <property type="component" value="Unplaced"/>
</dbReference>
<accession>A0A6P4XBW7</accession>
<reference evidence="3" key="1">
    <citation type="submission" date="2025-08" db="UniProtKB">
        <authorList>
            <consortium name="RefSeq"/>
        </authorList>
    </citation>
    <scope>IDENTIFICATION</scope>
    <source>
        <tissue evidence="3">Gonad</tissue>
    </source>
</reference>
<feature type="compositionally biased region" description="Basic residues" evidence="1">
    <location>
        <begin position="144"/>
        <end position="153"/>
    </location>
</feature>
<feature type="compositionally biased region" description="Low complexity" evidence="1">
    <location>
        <begin position="102"/>
        <end position="114"/>
    </location>
</feature>
<name>A0A6P4XBW7_BRABE</name>
<keyword evidence="2" id="KW-1185">Reference proteome</keyword>
<dbReference type="GeneID" id="109461951"/>
<dbReference type="AlphaFoldDB" id="A0A6P4XBW7"/>
<feature type="compositionally biased region" description="Polar residues" evidence="1">
    <location>
        <begin position="119"/>
        <end position="136"/>
    </location>
</feature>
<evidence type="ECO:0000313" key="3">
    <source>
        <dbReference type="RefSeq" id="XP_019613990.1"/>
    </source>
</evidence>
<evidence type="ECO:0000313" key="2">
    <source>
        <dbReference type="Proteomes" id="UP000515135"/>
    </source>
</evidence>
<proteinExistence type="predicted"/>
<evidence type="ECO:0000256" key="1">
    <source>
        <dbReference type="SAM" id="MobiDB-lite"/>
    </source>
</evidence>
<dbReference type="KEGG" id="bbel:109461951"/>
<feature type="compositionally biased region" description="Low complexity" evidence="1">
    <location>
        <begin position="11"/>
        <end position="31"/>
    </location>
</feature>
<gene>
    <name evidence="3" type="primary">LOC109461951</name>
</gene>
<sequence length="228" mass="24004">MTLPSTKVGQPSPTRSLPRRQPSPSDSSASRSKGRDSGSQNGSLPGSSRQSLTSDTYPSTLDPSHLPSKSLTQNGSPPRRGRQLSPKGSTRELYRGHQKTPSRSSAAGSSSGRSLPETPLSTPVSSVGRSGHLSTPVSSVGRSGGKRSRKSKHSTPSGSGLSASDLEGVPPDVKQLYAQVDLSKKRKNRMKRDHAAAIARALSQEGEKDVGGILDDKAVVVFRERTAL</sequence>
<dbReference type="RefSeq" id="XP_019613990.1">
    <property type="nucleotide sequence ID" value="XM_019758431.1"/>
</dbReference>
<organism evidence="2 3">
    <name type="scientific">Branchiostoma belcheri</name>
    <name type="common">Amphioxus</name>
    <dbReference type="NCBI Taxonomy" id="7741"/>
    <lineage>
        <taxon>Eukaryota</taxon>
        <taxon>Metazoa</taxon>
        <taxon>Chordata</taxon>
        <taxon>Cephalochordata</taxon>
        <taxon>Leptocardii</taxon>
        <taxon>Amphioxiformes</taxon>
        <taxon>Branchiostomatidae</taxon>
        <taxon>Branchiostoma</taxon>
    </lineage>
</organism>
<protein>
    <submittedName>
        <fullName evidence="3">Uncharacterized protein LOC109461951</fullName>
    </submittedName>
</protein>
<feature type="compositionally biased region" description="Polar residues" evidence="1">
    <location>
        <begin position="40"/>
        <end position="76"/>
    </location>
</feature>